<dbReference type="Proteomes" id="UP000244336">
    <property type="component" value="Chromosome 3"/>
</dbReference>
<dbReference type="InterPro" id="IPR000719">
    <property type="entry name" value="Prot_kinase_dom"/>
</dbReference>
<dbReference type="OrthoDB" id="661987at2759"/>
<sequence length="198" mass="21839">MNPKISDFGLAKLFSIDSSVGNTSRIAGTYGYMAPEYALHGIFSAKSDVFSNGVLVLEIVTGRRNTFTQDSGPSEDLLTRVWRHWSRGNVRDLLDGCPAEGRRPQEVLRCVHVGLLCVQEDPQFRPSMASVVIMLNSRSITLPTRRPSSRHGAGRYMHGRRGRAGHREELGSLVSMGGDVASRKRSINDVSVSDLEPR</sequence>
<gene>
    <name evidence="8" type="ORF">GQ55_3G221500</name>
</gene>
<dbReference type="InterPro" id="IPR001245">
    <property type="entry name" value="Ser-Thr/Tyr_kinase_cat_dom"/>
</dbReference>
<evidence type="ECO:0000313" key="9">
    <source>
        <dbReference type="Proteomes" id="UP000244336"/>
    </source>
</evidence>
<dbReference type="STRING" id="1504633.A0A2T7EC62"/>
<accession>A0A2T7EC62</accession>
<evidence type="ECO:0000256" key="2">
    <source>
        <dbReference type="ARBA" id="ARBA00022679"/>
    </source>
</evidence>
<dbReference type="Gene3D" id="1.10.510.10">
    <property type="entry name" value="Transferase(Phosphotransferase) domain 1"/>
    <property type="match status" value="1"/>
</dbReference>
<dbReference type="EMBL" id="CM009751">
    <property type="protein sequence ID" value="PUZ65420.1"/>
    <property type="molecule type" value="Genomic_DNA"/>
</dbReference>
<reference evidence="8 9" key="1">
    <citation type="submission" date="2018-04" db="EMBL/GenBank/DDBJ databases">
        <title>WGS assembly of Panicum hallii var. hallii HAL2.</title>
        <authorList>
            <person name="Lovell J."/>
            <person name="Jenkins J."/>
            <person name="Lowry D."/>
            <person name="Mamidi S."/>
            <person name="Sreedasyam A."/>
            <person name="Weng X."/>
            <person name="Barry K."/>
            <person name="Bonette J."/>
            <person name="Campitelli B."/>
            <person name="Daum C."/>
            <person name="Gordon S."/>
            <person name="Gould B."/>
            <person name="Lipzen A."/>
            <person name="MacQueen A."/>
            <person name="Palacio-Mejia J."/>
            <person name="Plott C."/>
            <person name="Shakirov E."/>
            <person name="Shu S."/>
            <person name="Yoshinaga Y."/>
            <person name="Zane M."/>
            <person name="Rokhsar D."/>
            <person name="Grimwood J."/>
            <person name="Schmutz J."/>
            <person name="Juenger T."/>
        </authorList>
    </citation>
    <scope>NUCLEOTIDE SEQUENCE [LARGE SCALE GENOMIC DNA]</scope>
    <source>
        <strain evidence="9">cv. HAL2</strain>
        <strain evidence="8">HAL2</strain>
    </source>
</reference>
<dbReference type="GO" id="GO:0005886">
    <property type="term" value="C:plasma membrane"/>
    <property type="evidence" value="ECO:0007669"/>
    <property type="project" value="TreeGrafter"/>
</dbReference>
<keyword evidence="1" id="KW-0723">Serine/threonine-protein kinase</keyword>
<dbReference type="Gramene" id="PUZ65420">
    <property type="protein sequence ID" value="PUZ65420"/>
    <property type="gene ID" value="GQ55_3G221500"/>
</dbReference>
<proteinExistence type="predicted"/>
<feature type="compositionally biased region" description="Basic residues" evidence="6">
    <location>
        <begin position="147"/>
        <end position="164"/>
    </location>
</feature>
<keyword evidence="2" id="KW-0808">Transferase</keyword>
<evidence type="ECO:0000256" key="5">
    <source>
        <dbReference type="ARBA" id="ARBA00022840"/>
    </source>
</evidence>
<name>A0A2T7EC62_9POAL</name>
<keyword evidence="9" id="KW-1185">Reference proteome</keyword>
<dbReference type="EMBL" id="CM009751">
    <property type="protein sequence ID" value="PUZ65421.1"/>
    <property type="molecule type" value="Genomic_DNA"/>
</dbReference>
<dbReference type="PANTHER" id="PTHR27002:SF1050">
    <property type="entry name" value="CYSTEINE-RICH RECEPTOR-LIKE PROTEIN KINASE 5"/>
    <property type="match status" value="1"/>
</dbReference>
<dbReference type="PROSITE" id="PS50011">
    <property type="entry name" value="PROTEIN_KINASE_DOM"/>
    <property type="match status" value="1"/>
</dbReference>
<dbReference type="Gramene" id="PUZ65421">
    <property type="protein sequence ID" value="PUZ65421"/>
    <property type="gene ID" value="GQ55_3G221500"/>
</dbReference>
<dbReference type="Pfam" id="PF07714">
    <property type="entry name" value="PK_Tyr_Ser-Thr"/>
    <property type="match status" value="1"/>
</dbReference>
<protein>
    <recommendedName>
        <fullName evidence="7">Protein kinase domain-containing protein</fullName>
    </recommendedName>
</protein>
<evidence type="ECO:0000256" key="3">
    <source>
        <dbReference type="ARBA" id="ARBA00022741"/>
    </source>
</evidence>
<feature type="region of interest" description="Disordered" evidence="6">
    <location>
        <begin position="142"/>
        <end position="169"/>
    </location>
</feature>
<dbReference type="GO" id="GO:0005524">
    <property type="term" value="F:ATP binding"/>
    <property type="evidence" value="ECO:0007669"/>
    <property type="project" value="UniProtKB-KW"/>
</dbReference>
<dbReference type="GO" id="GO:0004674">
    <property type="term" value="F:protein serine/threonine kinase activity"/>
    <property type="evidence" value="ECO:0007669"/>
    <property type="project" value="UniProtKB-KW"/>
</dbReference>
<dbReference type="AlphaFoldDB" id="A0A2T7EC62"/>
<evidence type="ECO:0000256" key="6">
    <source>
        <dbReference type="SAM" id="MobiDB-lite"/>
    </source>
</evidence>
<evidence type="ECO:0000256" key="4">
    <source>
        <dbReference type="ARBA" id="ARBA00022777"/>
    </source>
</evidence>
<dbReference type="SUPFAM" id="SSF56112">
    <property type="entry name" value="Protein kinase-like (PK-like)"/>
    <property type="match status" value="1"/>
</dbReference>
<evidence type="ECO:0000256" key="1">
    <source>
        <dbReference type="ARBA" id="ARBA00022527"/>
    </source>
</evidence>
<dbReference type="InterPro" id="IPR011009">
    <property type="entry name" value="Kinase-like_dom_sf"/>
</dbReference>
<organism evidence="8 9">
    <name type="scientific">Panicum hallii var. hallii</name>
    <dbReference type="NCBI Taxonomy" id="1504633"/>
    <lineage>
        <taxon>Eukaryota</taxon>
        <taxon>Viridiplantae</taxon>
        <taxon>Streptophyta</taxon>
        <taxon>Embryophyta</taxon>
        <taxon>Tracheophyta</taxon>
        <taxon>Spermatophyta</taxon>
        <taxon>Magnoliopsida</taxon>
        <taxon>Liliopsida</taxon>
        <taxon>Poales</taxon>
        <taxon>Poaceae</taxon>
        <taxon>PACMAD clade</taxon>
        <taxon>Panicoideae</taxon>
        <taxon>Panicodae</taxon>
        <taxon>Paniceae</taxon>
        <taxon>Panicinae</taxon>
        <taxon>Panicum</taxon>
        <taxon>Panicum sect. Panicum</taxon>
    </lineage>
</organism>
<keyword evidence="3" id="KW-0547">Nucleotide-binding</keyword>
<feature type="domain" description="Protein kinase" evidence="7">
    <location>
        <begin position="1"/>
        <end position="142"/>
    </location>
</feature>
<dbReference type="PANTHER" id="PTHR27002">
    <property type="entry name" value="RECEPTOR-LIKE SERINE/THREONINE-PROTEIN KINASE SD1-8"/>
    <property type="match status" value="1"/>
</dbReference>
<keyword evidence="4" id="KW-0418">Kinase</keyword>
<evidence type="ECO:0000313" key="8">
    <source>
        <dbReference type="EMBL" id="PUZ65420.1"/>
    </source>
</evidence>
<keyword evidence="5" id="KW-0067">ATP-binding</keyword>
<evidence type="ECO:0000259" key="7">
    <source>
        <dbReference type="PROSITE" id="PS50011"/>
    </source>
</evidence>